<reference evidence="2" key="2">
    <citation type="submission" date="2015-01" db="EMBL/GenBank/DDBJ databases">
        <title>Complete genome sequence of Methylobacterium aquaticum strain 22A.</title>
        <authorList>
            <person name="Tani A."/>
            <person name="Ogura Y."/>
            <person name="Hayashi T."/>
        </authorList>
    </citation>
    <scope>NUCLEOTIDE SEQUENCE [LARGE SCALE GENOMIC DNA]</scope>
    <source>
        <strain evidence="2">MA-22A</strain>
    </source>
</reference>
<dbReference type="AlphaFoldDB" id="A0A0C6FUA6"/>
<evidence type="ECO:0000313" key="1">
    <source>
        <dbReference type="EMBL" id="BAQ46665.1"/>
    </source>
</evidence>
<evidence type="ECO:0000313" key="2">
    <source>
        <dbReference type="Proteomes" id="UP000061432"/>
    </source>
</evidence>
<accession>A0A0C6FUA6</accession>
<gene>
    <name evidence="1" type="ORF">Maq22A_c17795</name>
</gene>
<dbReference type="KEGG" id="maqu:Maq22A_c17795"/>
<reference evidence="1 2" key="1">
    <citation type="journal article" date="2015" name="Genome Announc.">
        <title>Complete Genome Sequence of Methylobacterium aquaticum Strain 22A, Isolated from Racomitrium japonicum Moss.</title>
        <authorList>
            <person name="Tani A."/>
            <person name="Ogura Y."/>
            <person name="Hayashi T."/>
            <person name="Kimbara K."/>
        </authorList>
    </citation>
    <scope>NUCLEOTIDE SEQUENCE [LARGE SCALE GENOMIC DNA]</scope>
    <source>
        <strain evidence="1 2">MA-22A</strain>
    </source>
</reference>
<dbReference type="Proteomes" id="UP000061432">
    <property type="component" value="Chromosome"/>
</dbReference>
<sequence>MGMTSVNQAVIETLSEQIVAAYCGSGLPEGPARGKSRARLMDEVAHAIEESVGSRTLAEDGPERVNAVLADWEAQEGRSFGLRLIEIDPGRTVATMG</sequence>
<protein>
    <submittedName>
        <fullName evidence="1">Uncharacterized protein</fullName>
    </submittedName>
</protein>
<dbReference type="OrthoDB" id="7996270at2"/>
<dbReference type="EMBL" id="AP014704">
    <property type="protein sequence ID" value="BAQ46665.1"/>
    <property type="molecule type" value="Genomic_DNA"/>
</dbReference>
<dbReference type="RefSeq" id="WP_060847747.1">
    <property type="nucleotide sequence ID" value="NZ_AP014704.1"/>
</dbReference>
<name>A0A0C6FUA6_9HYPH</name>
<proteinExistence type="predicted"/>
<organism evidence="1 2">
    <name type="scientific">Methylobacterium aquaticum</name>
    <dbReference type="NCBI Taxonomy" id="270351"/>
    <lineage>
        <taxon>Bacteria</taxon>
        <taxon>Pseudomonadati</taxon>
        <taxon>Pseudomonadota</taxon>
        <taxon>Alphaproteobacteria</taxon>
        <taxon>Hyphomicrobiales</taxon>
        <taxon>Methylobacteriaceae</taxon>
        <taxon>Methylobacterium</taxon>
    </lineage>
</organism>
<dbReference type="PATRIC" id="fig|270351.10.peg.3436"/>